<dbReference type="PROSITE" id="PS50801">
    <property type="entry name" value="STAS"/>
    <property type="match status" value="1"/>
</dbReference>
<organism evidence="3 4">
    <name type="scientific">Amycolatopsis pretoriensis</name>
    <dbReference type="NCBI Taxonomy" id="218821"/>
    <lineage>
        <taxon>Bacteria</taxon>
        <taxon>Bacillati</taxon>
        <taxon>Actinomycetota</taxon>
        <taxon>Actinomycetes</taxon>
        <taxon>Pseudonocardiales</taxon>
        <taxon>Pseudonocardiaceae</taxon>
        <taxon>Amycolatopsis</taxon>
    </lineage>
</organism>
<evidence type="ECO:0000256" key="1">
    <source>
        <dbReference type="SAM" id="MobiDB-lite"/>
    </source>
</evidence>
<dbReference type="PANTHER" id="PTHR33495">
    <property type="entry name" value="ANTI-SIGMA FACTOR ANTAGONIST TM_1081-RELATED-RELATED"/>
    <property type="match status" value="1"/>
</dbReference>
<dbReference type="RefSeq" id="WP_086676814.1">
    <property type="nucleotide sequence ID" value="NZ_FNUJ01000021.1"/>
</dbReference>
<evidence type="ECO:0000313" key="3">
    <source>
        <dbReference type="EMBL" id="SEF38372.1"/>
    </source>
</evidence>
<evidence type="ECO:0000259" key="2">
    <source>
        <dbReference type="PROSITE" id="PS50801"/>
    </source>
</evidence>
<dbReference type="PANTHER" id="PTHR33495:SF13">
    <property type="entry name" value="ANTI-SIGMA-F FACTOR ANTAGONIST RSFB"/>
    <property type="match status" value="1"/>
</dbReference>
<sequence>MSDRKDGARPSVESASSQAGEVLLDERDAAAVVQVAGALDLALAPKLRQLVDRAARREPRVLVLDLTQVSFLASAGMAELVRAHRSLPDVRVVADGRITRRPLELTRLTDELTLFPTLSAALERP</sequence>
<dbReference type="Proteomes" id="UP000198878">
    <property type="component" value="Unassembled WGS sequence"/>
</dbReference>
<dbReference type="CDD" id="cd07043">
    <property type="entry name" value="STAS_anti-anti-sigma_factors"/>
    <property type="match status" value="1"/>
</dbReference>
<name>A0A1H5RJ35_9PSEU</name>
<feature type="region of interest" description="Disordered" evidence="1">
    <location>
        <begin position="1"/>
        <end position="20"/>
    </location>
</feature>
<dbReference type="EMBL" id="FNUJ01000021">
    <property type="protein sequence ID" value="SEF38372.1"/>
    <property type="molecule type" value="Genomic_DNA"/>
</dbReference>
<evidence type="ECO:0000313" key="4">
    <source>
        <dbReference type="Proteomes" id="UP000198878"/>
    </source>
</evidence>
<dbReference type="Pfam" id="PF01740">
    <property type="entry name" value="STAS"/>
    <property type="match status" value="1"/>
</dbReference>
<accession>A0A1H5RJ35</accession>
<dbReference type="SUPFAM" id="SSF52091">
    <property type="entry name" value="SpoIIaa-like"/>
    <property type="match status" value="1"/>
</dbReference>
<dbReference type="Gene3D" id="3.30.750.24">
    <property type="entry name" value="STAS domain"/>
    <property type="match status" value="1"/>
</dbReference>
<dbReference type="OrthoDB" id="3393696at2"/>
<gene>
    <name evidence="3" type="ORF">SAMN05421837_1213</name>
</gene>
<dbReference type="GO" id="GO:0043856">
    <property type="term" value="F:anti-sigma factor antagonist activity"/>
    <property type="evidence" value="ECO:0007669"/>
    <property type="project" value="TreeGrafter"/>
</dbReference>
<protein>
    <submittedName>
        <fullName evidence="3">Anti-anti-sigma factor</fullName>
    </submittedName>
</protein>
<dbReference type="InterPro" id="IPR036513">
    <property type="entry name" value="STAS_dom_sf"/>
</dbReference>
<dbReference type="AlphaFoldDB" id="A0A1H5RJ35"/>
<dbReference type="InterPro" id="IPR002645">
    <property type="entry name" value="STAS_dom"/>
</dbReference>
<dbReference type="STRING" id="218821.SAMN05421837_1213"/>
<keyword evidence="4" id="KW-1185">Reference proteome</keyword>
<reference evidence="4" key="1">
    <citation type="submission" date="2016-10" db="EMBL/GenBank/DDBJ databases">
        <authorList>
            <person name="Varghese N."/>
            <person name="Submissions S."/>
        </authorList>
    </citation>
    <scope>NUCLEOTIDE SEQUENCE [LARGE SCALE GENOMIC DNA]</scope>
    <source>
        <strain evidence="4">DSM 44654</strain>
    </source>
</reference>
<feature type="domain" description="STAS" evidence="2">
    <location>
        <begin position="20"/>
        <end position="125"/>
    </location>
</feature>
<proteinExistence type="predicted"/>